<keyword evidence="1" id="KW-0678">Repressor</keyword>
<evidence type="ECO:0000256" key="2">
    <source>
        <dbReference type="ARBA" id="ARBA00023015"/>
    </source>
</evidence>
<gene>
    <name evidence="6" type="ORF">BN977_03009</name>
</gene>
<dbReference type="AlphaFoldDB" id="W9BKN1"/>
<dbReference type="InterPro" id="IPR009061">
    <property type="entry name" value="DNA-bd_dom_put_sf"/>
</dbReference>
<dbReference type="GO" id="GO:0003677">
    <property type="term" value="F:DNA binding"/>
    <property type="evidence" value="ECO:0007669"/>
    <property type="project" value="UniProtKB-KW"/>
</dbReference>
<sequence length="130" mass="14904">MRIGELSNATGVSTRALRYYEEQGLLLTRRASNGYRDYDPDSADIVAFIQDLFRAGLSSAVIREILPWLRSGRQPTADCSEILDRVRQIRDELARREQRIKENRQLLDDFLSGAATPRGFDGLRRCERSN</sequence>
<evidence type="ECO:0000313" key="6">
    <source>
        <dbReference type="EMBL" id="CDO08190.1"/>
    </source>
</evidence>
<dbReference type="EMBL" id="CCBB010000001">
    <property type="protein sequence ID" value="CDO08190.1"/>
    <property type="molecule type" value="Genomic_DNA"/>
</dbReference>
<dbReference type="SUPFAM" id="SSF46955">
    <property type="entry name" value="Putative DNA-binding domain"/>
    <property type="match status" value="1"/>
</dbReference>
<keyword evidence="2" id="KW-0805">Transcription regulation</keyword>
<dbReference type="STRING" id="258533.BN977_03009"/>
<dbReference type="Proteomes" id="UP000028870">
    <property type="component" value="Unassembled WGS sequence"/>
</dbReference>
<evidence type="ECO:0000256" key="3">
    <source>
        <dbReference type="ARBA" id="ARBA00023125"/>
    </source>
</evidence>
<feature type="domain" description="HTH merR-type" evidence="5">
    <location>
        <begin position="1"/>
        <end position="68"/>
    </location>
</feature>
<evidence type="ECO:0000256" key="1">
    <source>
        <dbReference type="ARBA" id="ARBA00022491"/>
    </source>
</evidence>
<dbReference type="PROSITE" id="PS00552">
    <property type="entry name" value="HTH_MERR_1"/>
    <property type="match status" value="1"/>
</dbReference>
<proteinExistence type="predicted"/>
<keyword evidence="4" id="KW-0804">Transcription</keyword>
<dbReference type="SMART" id="SM00422">
    <property type="entry name" value="HTH_MERR"/>
    <property type="match status" value="1"/>
</dbReference>
<name>W9BKN1_MYCCO</name>
<evidence type="ECO:0000256" key="4">
    <source>
        <dbReference type="ARBA" id="ARBA00023163"/>
    </source>
</evidence>
<dbReference type="PANTHER" id="PTHR30204">
    <property type="entry name" value="REDOX-CYCLING DRUG-SENSING TRANSCRIPTIONAL ACTIVATOR SOXR"/>
    <property type="match status" value="1"/>
</dbReference>
<reference evidence="6" key="1">
    <citation type="submission" date="2014-03" db="EMBL/GenBank/DDBJ databases">
        <title>Draft Genome Sequence of Mycobacterium cosmeticum DSM 44829.</title>
        <authorList>
            <person name="Croce O."/>
            <person name="Robert C."/>
            <person name="Raoult D."/>
            <person name="Drancourt M."/>
        </authorList>
    </citation>
    <scope>NUCLEOTIDE SEQUENCE [LARGE SCALE GENOMIC DNA]</scope>
    <source>
        <strain evidence="6">DSM 44829</strain>
    </source>
</reference>
<evidence type="ECO:0000259" key="5">
    <source>
        <dbReference type="PROSITE" id="PS50937"/>
    </source>
</evidence>
<reference evidence="6" key="2">
    <citation type="submission" date="2014-03" db="EMBL/GenBank/DDBJ databases">
        <authorList>
            <person name="Urmite Genomes"/>
        </authorList>
    </citation>
    <scope>NUCLEOTIDE SEQUENCE</scope>
    <source>
        <strain evidence="6">DSM 44829</strain>
    </source>
</reference>
<dbReference type="Pfam" id="PF13411">
    <property type="entry name" value="MerR_1"/>
    <property type="match status" value="1"/>
</dbReference>
<dbReference type="PANTHER" id="PTHR30204:SF69">
    <property type="entry name" value="MERR-FAMILY TRANSCRIPTIONAL REGULATOR"/>
    <property type="match status" value="1"/>
</dbReference>
<dbReference type="PRINTS" id="PR00040">
    <property type="entry name" value="HTHMERR"/>
</dbReference>
<accession>W9BKN1</accession>
<organism evidence="6 7">
    <name type="scientific">Mycolicibacterium cosmeticum</name>
    <dbReference type="NCBI Taxonomy" id="258533"/>
    <lineage>
        <taxon>Bacteria</taxon>
        <taxon>Bacillati</taxon>
        <taxon>Actinomycetota</taxon>
        <taxon>Actinomycetes</taxon>
        <taxon>Mycobacteriales</taxon>
        <taxon>Mycobacteriaceae</taxon>
        <taxon>Mycolicibacterium</taxon>
    </lineage>
</organism>
<dbReference type="eggNOG" id="COG0789">
    <property type="taxonomic scope" value="Bacteria"/>
</dbReference>
<dbReference type="PROSITE" id="PS50937">
    <property type="entry name" value="HTH_MERR_2"/>
    <property type="match status" value="1"/>
</dbReference>
<dbReference type="InterPro" id="IPR047057">
    <property type="entry name" value="MerR_fam"/>
</dbReference>
<keyword evidence="3" id="KW-0238">DNA-binding</keyword>
<comment type="caution">
    <text evidence="6">The sequence shown here is derived from an EMBL/GenBank/DDBJ whole genome shotgun (WGS) entry which is preliminary data.</text>
</comment>
<evidence type="ECO:0000313" key="7">
    <source>
        <dbReference type="Proteomes" id="UP000028870"/>
    </source>
</evidence>
<dbReference type="InterPro" id="IPR000551">
    <property type="entry name" value="MerR-type_HTH_dom"/>
</dbReference>
<dbReference type="Gene3D" id="1.10.1660.10">
    <property type="match status" value="1"/>
</dbReference>
<dbReference type="OrthoDB" id="9808480at2"/>
<protein>
    <submittedName>
        <fullName evidence="6">MerR family transcriptional regulator</fullName>
    </submittedName>
</protein>
<keyword evidence="7" id="KW-1185">Reference proteome</keyword>
<dbReference type="GO" id="GO:0003700">
    <property type="term" value="F:DNA-binding transcription factor activity"/>
    <property type="evidence" value="ECO:0007669"/>
    <property type="project" value="InterPro"/>
</dbReference>